<dbReference type="Gene3D" id="1.10.510.10">
    <property type="entry name" value="Transferase(Phosphotransferase) domain 1"/>
    <property type="match status" value="1"/>
</dbReference>
<evidence type="ECO:0000256" key="2">
    <source>
        <dbReference type="ARBA" id="ARBA00022527"/>
    </source>
</evidence>
<dbReference type="FunFam" id="1.10.510.10:FF:000590">
    <property type="entry name" value="PR5-like receptor kinase"/>
    <property type="match status" value="1"/>
</dbReference>
<dbReference type="EMBL" id="JBGMDY010000008">
    <property type="protein sequence ID" value="KAL2324113.1"/>
    <property type="molecule type" value="Genomic_DNA"/>
</dbReference>
<keyword evidence="2" id="KW-0723">Serine/threonine-protein kinase</keyword>
<dbReference type="GO" id="GO:0004674">
    <property type="term" value="F:protein serine/threonine kinase activity"/>
    <property type="evidence" value="ECO:0007669"/>
    <property type="project" value="UniProtKB-KW"/>
</dbReference>
<dbReference type="PROSITE" id="PS00108">
    <property type="entry name" value="PROTEIN_KINASE_ST"/>
    <property type="match status" value="1"/>
</dbReference>
<dbReference type="Gene3D" id="3.30.200.20">
    <property type="entry name" value="Phosphorylase Kinase, domain 1"/>
    <property type="match status" value="1"/>
</dbReference>
<gene>
    <name evidence="17" type="ORF">Fmac_023171</name>
</gene>
<evidence type="ECO:0000256" key="14">
    <source>
        <dbReference type="SAM" id="Phobius"/>
    </source>
</evidence>
<evidence type="ECO:0000256" key="7">
    <source>
        <dbReference type="ARBA" id="ARBA00022777"/>
    </source>
</evidence>
<evidence type="ECO:0000256" key="5">
    <source>
        <dbReference type="ARBA" id="ARBA00022729"/>
    </source>
</evidence>
<dbReference type="InterPro" id="IPR045874">
    <property type="entry name" value="LRK10/LRL21-25-like"/>
</dbReference>
<dbReference type="InterPro" id="IPR017441">
    <property type="entry name" value="Protein_kinase_ATP_BS"/>
</dbReference>
<feature type="binding site" evidence="12">
    <location>
        <position position="328"/>
    </location>
    <ligand>
        <name>ATP</name>
        <dbReference type="ChEBI" id="CHEBI:30616"/>
    </ligand>
</feature>
<feature type="domain" description="Protein kinase" evidence="16">
    <location>
        <begin position="300"/>
        <end position="590"/>
    </location>
</feature>
<evidence type="ECO:0000256" key="6">
    <source>
        <dbReference type="ARBA" id="ARBA00022741"/>
    </source>
</evidence>
<feature type="region of interest" description="Disordered" evidence="13">
    <location>
        <begin position="583"/>
        <end position="613"/>
    </location>
</feature>
<keyword evidence="5 15" id="KW-0732">Signal</keyword>
<keyword evidence="11" id="KW-0325">Glycoprotein</keyword>
<evidence type="ECO:0000256" key="15">
    <source>
        <dbReference type="SAM" id="SignalP"/>
    </source>
</evidence>
<dbReference type="Pfam" id="PF07714">
    <property type="entry name" value="PK_Tyr_Ser-Thr"/>
    <property type="match status" value="1"/>
</dbReference>
<evidence type="ECO:0000256" key="10">
    <source>
        <dbReference type="ARBA" id="ARBA00023136"/>
    </source>
</evidence>
<keyword evidence="3" id="KW-0808">Transferase</keyword>
<evidence type="ECO:0000256" key="4">
    <source>
        <dbReference type="ARBA" id="ARBA00022692"/>
    </source>
</evidence>
<keyword evidence="10 14" id="KW-0472">Membrane</keyword>
<feature type="signal peptide" evidence="15">
    <location>
        <begin position="1"/>
        <end position="24"/>
    </location>
</feature>
<protein>
    <recommendedName>
        <fullName evidence="16">Protein kinase domain-containing protein</fullName>
    </recommendedName>
</protein>
<evidence type="ECO:0000259" key="16">
    <source>
        <dbReference type="PROSITE" id="PS50011"/>
    </source>
</evidence>
<comment type="caution">
    <text evidence="17">The sequence shown here is derived from an EMBL/GenBank/DDBJ whole genome shotgun (WGS) entry which is preliminary data.</text>
</comment>
<feature type="compositionally biased region" description="Polar residues" evidence="13">
    <location>
        <begin position="603"/>
        <end position="613"/>
    </location>
</feature>
<evidence type="ECO:0000313" key="18">
    <source>
        <dbReference type="Proteomes" id="UP001603857"/>
    </source>
</evidence>
<dbReference type="InterPro" id="IPR001245">
    <property type="entry name" value="Ser-Thr/Tyr_kinase_cat_dom"/>
</dbReference>
<dbReference type="InterPro" id="IPR008271">
    <property type="entry name" value="Ser/Thr_kinase_AS"/>
</dbReference>
<keyword evidence="8 12" id="KW-0067">ATP-binding</keyword>
<dbReference type="SUPFAM" id="SSF56112">
    <property type="entry name" value="Protein kinase-like (PK-like)"/>
    <property type="match status" value="1"/>
</dbReference>
<evidence type="ECO:0000256" key="3">
    <source>
        <dbReference type="ARBA" id="ARBA00022679"/>
    </source>
</evidence>
<keyword evidence="7" id="KW-0418">Kinase</keyword>
<dbReference type="PROSITE" id="PS00107">
    <property type="entry name" value="PROTEIN_KINASE_ATP"/>
    <property type="match status" value="1"/>
</dbReference>
<sequence length="613" mass="68598">MMVALRFHAFGVVLFAWVLQVVSGASCPSSIFCGDIGNLTYPFTDARHPDCGILVIYGCDEKEPEAKKTIKNNNVWFDIVKLDEGNTIIIRDDKLHDLLLQRDCETFNHKVTFTVSTPLAYSHVKYSIGILRCNHALNDPPHNSVSNSTLCKNETLYSFTYRDVDIKGCSMKKLPTSTEVSQSQLNSTDLFNVITDEIVIQIQLTSDCSTCHYVHGGQCRLDNTGKLYCYTGKSTKTLLIVACASGAGALGVVIVLSWCIRRRFYNNKNPTHQIIEMFLNTHGHLAANRYSYPEIKKATNSFRNKLGQGGYGSVYKGRLHDGSLVAVKLLSDSKGNGEEFINEVASISVTSHVNIVSLLGFCLEGSKRALIYKYMPNGSLEKFIYEEKDPLKLSLQLSCKTIYNIAIGVARGLEYLHRGCNTKILHFDIKPHNILLDEDFCPKISDFGLAKICPQKESIVSLLGTRGTAGYIAPEVFSRNFGGVSHKSDVYSYGMMVLEMVGGRMNNNVEVECSSEIYFPHWVYKRLEQNQEPRLRSIKNETDKAMIRKLIIVSLWCIQTDPSNRPAMSKVVDMMEGSIESLQIPPKPYLSSPPRSSTDHNTHTSQTTHPSEY</sequence>
<dbReference type="AlphaFoldDB" id="A0ABD1LKX9"/>
<evidence type="ECO:0000256" key="12">
    <source>
        <dbReference type="PROSITE-ProRule" id="PRU10141"/>
    </source>
</evidence>
<dbReference type="Proteomes" id="UP001603857">
    <property type="component" value="Unassembled WGS sequence"/>
</dbReference>
<keyword evidence="9 14" id="KW-1133">Transmembrane helix</keyword>
<evidence type="ECO:0000256" key="9">
    <source>
        <dbReference type="ARBA" id="ARBA00022989"/>
    </source>
</evidence>
<keyword evidence="18" id="KW-1185">Reference proteome</keyword>
<proteinExistence type="predicted"/>
<feature type="chain" id="PRO_5044778583" description="Protein kinase domain-containing protein" evidence="15">
    <location>
        <begin position="25"/>
        <end position="613"/>
    </location>
</feature>
<keyword evidence="6 12" id="KW-0547">Nucleotide-binding</keyword>
<dbReference type="PANTHER" id="PTHR27009">
    <property type="entry name" value="RUST RESISTANCE KINASE LR10-RELATED"/>
    <property type="match status" value="1"/>
</dbReference>
<comment type="subcellular location">
    <subcellularLocation>
        <location evidence="1">Membrane</location>
        <topology evidence="1">Single-pass type I membrane protein</topology>
    </subcellularLocation>
</comment>
<dbReference type="SMART" id="SM00220">
    <property type="entry name" value="S_TKc"/>
    <property type="match status" value="1"/>
</dbReference>
<dbReference type="GO" id="GO:0016020">
    <property type="term" value="C:membrane"/>
    <property type="evidence" value="ECO:0007669"/>
    <property type="project" value="UniProtKB-SubCell"/>
</dbReference>
<dbReference type="PROSITE" id="PS51257">
    <property type="entry name" value="PROKAR_LIPOPROTEIN"/>
    <property type="match status" value="1"/>
</dbReference>
<accession>A0ABD1LKX9</accession>
<feature type="transmembrane region" description="Helical" evidence="14">
    <location>
        <begin position="238"/>
        <end position="260"/>
    </location>
</feature>
<dbReference type="InterPro" id="IPR011009">
    <property type="entry name" value="Kinase-like_dom_sf"/>
</dbReference>
<name>A0ABD1LKX9_9FABA</name>
<evidence type="ECO:0000256" key="11">
    <source>
        <dbReference type="ARBA" id="ARBA00023180"/>
    </source>
</evidence>
<dbReference type="FunFam" id="3.30.200.20:FF:000178">
    <property type="entry name" value="serine/threonine-protein kinase PBS1-like"/>
    <property type="match status" value="1"/>
</dbReference>
<keyword evidence="4 14" id="KW-0812">Transmembrane</keyword>
<evidence type="ECO:0000256" key="1">
    <source>
        <dbReference type="ARBA" id="ARBA00004479"/>
    </source>
</evidence>
<evidence type="ECO:0000313" key="17">
    <source>
        <dbReference type="EMBL" id="KAL2324113.1"/>
    </source>
</evidence>
<evidence type="ECO:0000256" key="8">
    <source>
        <dbReference type="ARBA" id="ARBA00022840"/>
    </source>
</evidence>
<dbReference type="InterPro" id="IPR000719">
    <property type="entry name" value="Prot_kinase_dom"/>
</dbReference>
<dbReference type="PROSITE" id="PS50011">
    <property type="entry name" value="PROTEIN_KINASE_DOM"/>
    <property type="match status" value="1"/>
</dbReference>
<organism evidence="17 18">
    <name type="scientific">Flemingia macrophylla</name>
    <dbReference type="NCBI Taxonomy" id="520843"/>
    <lineage>
        <taxon>Eukaryota</taxon>
        <taxon>Viridiplantae</taxon>
        <taxon>Streptophyta</taxon>
        <taxon>Embryophyta</taxon>
        <taxon>Tracheophyta</taxon>
        <taxon>Spermatophyta</taxon>
        <taxon>Magnoliopsida</taxon>
        <taxon>eudicotyledons</taxon>
        <taxon>Gunneridae</taxon>
        <taxon>Pentapetalae</taxon>
        <taxon>rosids</taxon>
        <taxon>fabids</taxon>
        <taxon>Fabales</taxon>
        <taxon>Fabaceae</taxon>
        <taxon>Papilionoideae</taxon>
        <taxon>50 kb inversion clade</taxon>
        <taxon>NPAAA clade</taxon>
        <taxon>indigoferoid/millettioid clade</taxon>
        <taxon>Phaseoleae</taxon>
        <taxon>Flemingia</taxon>
    </lineage>
</organism>
<reference evidence="17 18" key="1">
    <citation type="submission" date="2024-08" db="EMBL/GenBank/DDBJ databases">
        <title>Insights into the chromosomal genome structure of Flemingia macrophylla.</title>
        <authorList>
            <person name="Ding Y."/>
            <person name="Zhao Y."/>
            <person name="Bi W."/>
            <person name="Wu M."/>
            <person name="Zhao G."/>
            <person name="Gong Y."/>
            <person name="Li W."/>
            <person name="Zhang P."/>
        </authorList>
    </citation>
    <scope>NUCLEOTIDE SEQUENCE [LARGE SCALE GENOMIC DNA]</scope>
    <source>
        <strain evidence="17">DYQJB</strain>
        <tissue evidence="17">Leaf</tissue>
    </source>
</reference>
<evidence type="ECO:0000256" key="13">
    <source>
        <dbReference type="SAM" id="MobiDB-lite"/>
    </source>
</evidence>
<dbReference type="GO" id="GO:0005524">
    <property type="term" value="F:ATP binding"/>
    <property type="evidence" value="ECO:0007669"/>
    <property type="project" value="UniProtKB-UniRule"/>
</dbReference>